<dbReference type="PANTHER" id="PTHR43305:SF1">
    <property type="entry name" value="FAMILY N-ACETYLTRANSFERASE, PUTATIVE (AFU_ORTHOLOGUE AFUA_2G01380)-RELATED"/>
    <property type="match status" value="1"/>
</dbReference>
<comment type="caution">
    <text evidence="2">The sequence shown here is derived from an EMBL/GenBank/DDBJ whole genome shotgun (WGS) entry which is preliminary data.</text>
</comment>
<reference evidence="2 3" key="1">
    <citation type="journal article" date="2023" name="Antonie Van Leeuwenhoek">
        <title>Mesoterricola silvestris gen. nov., sp. nov., Mesoterricola sediminis sp. nov., Geothrix oryzae sp. nov., Geothrix edaphica sp. nov., Geothrix rubra sp. nov., and Geothrix limicola sp. nov., six novel members of Acidobacteriota isolated from soils.</title>
        <authorList>
            <person name="Itoh H."/>
            <person name="Sugisawa Y."/>
            <person name="Mise K."/>
            <person name="Xu Z."/>
            <person name="Kuniyasu M."/>
            <person name="Ushijima N."/>
            <person name="Kawano K."/>
            <person name="Kobayashi E."/>
            <person name="Shiratori Y."/>
            <person name="Masuda Y."/>
            <person name="Senoo K."/>
        </authorList>
    </citation>
    <scope>NUCLEOTIDE SEQUENCE [LARGE SCALE GENOMIC DNA]</scope>
    <source>
        <strain evidence="2 3">Red803</strain>
    </source>
</reference>
<dbReference type="PROSITE" id="PS51186">
    <property type="entry name" value="GNAT"/>
    <property type="match status" value="1"/>
</dbReference>
<dbReference type="Pfam" id="PF00583">
    <property type="entry name" value="Acetyltransf_1"/>
    <property type="match status" value="1"/>
</dbReference>
<dbReference type="InterPro" id="IPR000182">
    <property type="entry name" value="GNAT_dom"/>
</dbReference>
<name>A0ABQ5Q247_9BACT</name>
<evidence type="ECO:0000313" key="2">
    <source>
        <dbReference type="EMBL" id="GLH68717.1"/>
    </source>
</evidence>
<dbReference type="SUPFAM" id="SSF55729">
    <property type="entry name" value="Acyl-CoA N-acyltransferases (Nat)"/>
    <property type="match status" value="1"/>
</dbReference>
<accession>A0ABQ5Q247</accession>
<dbReference type="PANTHER" id="PTHR43305">
    <property type="entry name" value="FAMILY N-ACETYLTRANSFERASE, PUTATIVE (AFU_ORTHOLOGUE AFUA_2G01380)-RELATED"/>
    <property type="match status" value="1"/>
</dbReference>
<dbReference type="RefSeq" id="WP_285722300.1">
    <property type="nucleotide sequence ID" value="NZ_BSDD01000001.1"/>
</dbReference>
<keyword evidence="3" id="KW-1185">Reference proteome</keyword>
<evidence type="ECO:0000313" key="3">
    <source>
        <dbReference type="Proteomes" id="UP001165089"/>
    </source>
</evidence>
<sequence length="157" mass="17113">MLTLHLASVPGDLETVRELFQEYQASLDLDLGFQGFPSEVRGLPGPYAPPGGRLLLARWNGEPVGCAALRSFEGSRCEMKRLYVRPSGRGHGVGRALVTRILEEAGAVGYAEVVLDTLPTMTEAQGLYLAFGFRDIPPYRPNPVPGARFMGRRLPVS</sequence>
<dbReference type="Proteomes" id="UP001165089">
    <property type="component" value="Unassembled WGS sequence"/>
</dbReference>
<feature type="domain" description="N-acetyltransferase" evidence="1">
    <location>
        <begin position="2"/>
        <end position="155"/>
    </location>
</feature>
<dbReference type="Gene3D" id="3.40.630.30">
    <property type="match status" value="1"/>
</dbReference>
<dbReference type="InterPro" id="IPR016181">
    <property type="entry name" value="Acyl_CoA_acyltransferase"/>
</dbReference>
<evidence type="ECO:0000259" key="1">
    <source>
        <dbReference type="PROSITE" id="PS51186"/>
    </source>
</evidence>
<dbReference type="InterPro" id="IPR052777">
    <property type="entry name" value="Acetyltransferase_Enz"/>
</dbReference>
<gene>
    <name evidence="2" type="ORF">GETHPA_02500</name>
</gene>
<proteinExistence type="predicted"/>
<organism evidence="2 3">
    <name type="scientific">Geothrix rubra</name>
    <dbReference type="NCBI Taxonomy" id="2927977"/>
    <lineage>
        <taxon>Bacteria</taxon>
        <taxon>Pseudomonadati</taxon>
        <taxon>Acidobacteriota</taxon>
        <taxon>Holophagae</taxon>
        <taxon>Holophagales</taxon>
        <taxon>Holophagaceae</taxon>
        <taxon>Geothrix</taxon>
    </lineage>
</organism>
<dbReference type="CDD" id="cd04301">
    <property type="entry name" value="NAT_SF"/>
    <property type="match status" value="1"/>
</dbReference>
<protein>
    <submittedName>
        <fullName evidence="2">N-acetyltransferase</fullName>
    </submittedName>
</protein>
<dbReference type="EMBL" id="BSDD01000001">
    <property type="protein sequence ID" value="GLH68717.1"/>
    <property type="molecule type" value="Genomic_DNA"/>
</dbReference>